<dbReference type="Proteomes" id="UP001208656">
    <property type="component" value="Unassembled WGS sequence"/>
</dbReference>
<name>A0ABT2WD26_9BACI</name>
<evidence type="ECO:0000313" key="4">
    <source>
        <dbReference type="Proteomes" id="UP001208656"/>
    </source>
</evidence>
<comment type="caution">
    <text evidence="3">The sequence shown here is derived from an EMBL/GenBank/DDBJ whole genome shotgun (WGS) entry which is preliminary data.</text>
</comment>
<evidence type="ECO:0000256" key="1">
    <source>
        <dbReference type="ARBA" id="ARBA00006484"/>
    </source>
</evidence>
<proteinExistence type="inferred from homology"/>
<evidence type="ECO:0000256" key="2">
    <source>
        <dbReference type="ARBA" id="ARBA00023002"/>
    </source>
</evidence>
<dbReference type="PANTHER" id="PTHR43008">
    <property type="entry name" value="BENZIL REDUCTASE"/>
    <property type="match status" value="1"/>
</dbReference>
<dbReference type="PANTHER" id="PTHR43008:SF4">
    <property type="entry name" value="CHAIN DEHYDROGENASE, PUTATIVE (AFU_ORTHOLOGUE AFUA_4G08710)-RELATED"/>
    <property type="match status" value="1"/>
</dbReference>
<dbReference type="Gene3D" id="3.40.50.720">
    <property type="entry name" value="NAD(P)-binding Rossmann-like Domain"/>
    <property type="match status" value="1"/>
</dbReference>
<dbReference type="PRINTS" id="PR00081">
    <property type="entry name" value="GDHRDH"/>
</dbReference>
<reference evidence="3 4" key="1">
    <citation type="submission" date="2022-10" db="EMBL/GenBank/DDBJ databases">
        <title>Description of Fervidibacillus gen. nov. in the family Fervidibacillaceae fam. nov. with two species, Fervidibacillus albus sp. nov., and Fervidibacillus halotolerans sp. nov., isolated from tidal flat sediments.</title>
        <authorList>
            <person name="Kwon K.K."/>
            <person name="Yang S.-H."/>
        </authorList>
    </citation>
    <scope>NUCLEOTIDE SEQUENCE [LARGE SCALE GENOMIC DNA]</scope>
    <source>
        <strain evidence="3 4">DSM 23332</strain>
    </source>
</reference>
<accession>A0ABT2WD26</accession>
<dbReference type="CDD" id="cd05233">
    <property type="entry name" value="SDR_c"/>
    <property type="match status" value="1"/>
</dbReference>
<dbReference type="RefSeq" id="WP_263061075.1">
    <property type="nucleotide sequence ID" value="NZ_JAOUSE010000006.1"/>
</dbReference>
<organism evidence="3 4">
    <name type="scientific">Pallidibacillus thermolactis</name>
    <dbReference type="NCBI Taxonomy" id="251051"/>
    <lineage>
        <taxon>Bacteria</taxon>
        <taxon>Bacillati</taxon>
        <taxon>Bacillota</taxon>
        <taxon>Bacilli</taxon>
        <taxon>Bacillales</taxon>
        <taxon>Bacillaceae</taxon>
        <taxon>Pallidibacillus</taxon>
    </lineage>
</organism>
<protein>
    <submittedName>
        <fullName evidence="3">SDR family oxidoreductase</fullName>
    </submittedName>
</protein>
<comment type="similarity">
    <text evidence="1">Belongs to the short-chain dehydrogenases/reductases (SDR) family.</text>
</comment>
<keyword evidence="2" id="KW-0560">Oxidoreductase</keyword>
<evidence type="ECO:0000313" key="3">
    <source>
        <dbReference type="EMBL" id="MCU9593563.1"/>
    </source>
</evidence>
<dbReference type="InterPro" id="IPR036291">
    <property type="entry name" value="NAD(P)-bd_dom_sf"/>
</dbReference>
<sequence>MDKKHVLIFGSEGYIGLDLQKRFDLEKYSLICIDQKPQDQVQKESNKVYLQLDITNEEDQKFLISYLERENIEIHYLVYLVGINTMDNFFTITDENWDKTFQTNIKSFVFLLKKIYHFFAKKVAIVTVASQNGVVAHEDRIAYGTSKAALIHLTKNLSIDFLKDKSRDIKVNCVSPSYVKNESNQTLLNSHQGRTYLNRIPYRKFLEAKDVSNVILFLLSEKSDAIRGQNIVVDYGYTII</sequence>
<gene>
    <name evidence="3" type="ORF">OEV82_03715</name>
</gene>
<dbReference type="Pfam" id="PF13561">
    <property type="entry name" value="adh_short_C2"/>
    <property type="match status" value="1"/>
</dbReference>
<dbReference type="PROSITE" id="PS00061">
    <property type="entry name" value="ADH_SHORT"/>
    <property type="match status" value="1"/>
</dbReference>
<keyword evidence="4" id="KW-1185">Reference proteome</keyword>
<dbReference type="InterPro" id="IPR020904">
    <property type="entry name" value="Sc_DH/Rdtase_CS"/>
</dbReference>
<dbReference type="EMBL" id="JAOUSE010000006">
    <property type="protein sequence ID" value="MCU9593563.1"/>
    <property type="molecule type" value="Genomic_DNA"/>
</dbReference>
<dbReference type="InterPro" id="IPR002347">
    <property type="entry name" value="SDR_fam"/>
</dbReference>
<dbReference type="SUPFAM" id="SSF51735">
    <property type="entry name" value="NAD(P)-binding Rossmann-fold domains"/>
    <property type="match status" value="1"/>
</dbReference>